<evidence type="ECO:0000313" key="1">
    <source>
        <dbReference type="EMBL" id="ACK67923.1"/>
    </source>
</evidence>
<keyword evidence="2" id="KW-1185">Reference proteome</keyword>
<name>B7K597_RIPO1</name>
<accession>B7K597</accession>
<organism evidence="1 2">
    <name type="scientific">Rippkaea orientalis (strain PCC 8801 / RF-1)</name>
    <name type="common">Cyanothece sp. (strain PCC 8801)</name>
    <dbReference type="NCBI Taxonomy" id="41431"/>
    <lineage>
        <taxon>Bacteria</taxon>
        <taxon>Bacillati</taxon>
        <taxon>Cyanobacteriota</taxon>
        <taxon>Cyanophyceae</taxon>
        <taxon>Oscillatoriophycideae</taxon>
        <taxon>Chroococcales</taxon>
        <taxon>Aphanothecaceae</taxon>
        <taxon>Rippkaea</taxon>
        <taxon>Rippkaea orientalis</taxon>
    </lineage>
</organism>
<evidence type="ECO:0008006" key="3">
    <source>
        <dbReference type="Google" id="ProtNLM"/>
    </source>
</evidence>
<gene>
    <name evidence="1" type="ordered locus">PCC8801_3984</name>
</gene>
<dbReference type="AlphaFoldDB" id="B7K597"/>
<dbReference type="Gene3D" id="3.40.1260.10">
    <property type="entry name" value="DsrEFH-like"/>
    <property type="match status" value="1"/>
</dbReference>
<dbReference type="HOGENOM" id="CLU_158696_0_0_3"/>
<dbReference type="RefSeq" id="WP_012597177.1">
    <property type="nucleotide sequence ID" value="NC_011726.1"/>
</dbReference>
<sequence length="126" mass="13933">MKALQIIESAYRCIVEEQDDPAIWIVQVLKTAGGEVDILLKGNAVNYAVSGQGNDGLTLGSWQQTCPAKVDQDLQQALDAGIKVYAIAEDITIRGIPEAQLLGGIEKLSRHELPSLFEQYQQVWHW</sequence>
<dbReference type="eggNOG" id="ENOG5032VEW">
    <property type="taxonomic scope" value="Bacteria"/>
</dbReference>
<dbReference type="EMBL" id="CP001287">
    <property type="protein sequence ID" value="ACK67923.1"/>
    <property type="molecule type" value="Genomic_DNA"/>
</dbReference>
<dbReference type="InterPro" id="IPR027396">
    <property type="entry name" value="DsrEFH-like"/>
</dbReference>
<dbReference type="OrthoDB" id="427514at2"/>
<dbReference type="SUPFAM" id="SSF75169">
    <property type="entry name" value="DsrEFH-like"/>
    <property type="match status" value="1"/>
</dbReference>
<dbReference type="KEGG" id="cyp:PCC8801_3984"/>
<proteinExistence type="predicted"/>
<reference evidence="2" key="1">
    <citation type="journal article" date="2011" name="MBio">
        <title>Novel metabolic attributes of the genus Cyanothece, comprising a group of unicellular nitrogen-fixing Cyanobacteria.</title>
        <authorList>
            <person name="Bandyopadhyay A."/>
            <person name="Elvitigala T."/>
            <person name="Welsh E."/>
            <person name="Stockel J."/>
            <person name="Liberton M."/>
            <person name="Min H."/>
            <person name="Sherman L.A."/>
            <person name="Pakrasi H.B."/>
        </authorList>
    </citation>
    <scope>NUCLEOTIDE SEQUENCE [LARGE SCALE GENOMIC DNA]</scope>
    <source>
        <strain evidence="2">PCC 8801</strain>
    </source>
</reference>
<dbReference type="STRING" id="41431.PCC8801_3984"/>
<protein>
    <recommendedName>
        <fullName evidence="3">DsrE family protein</fullName>
    </recommendedName>
</protein>
<dbReference type="Proteomes" id="UP000008204">
    <property type="component" value="Chromosome"/>
</dbReference>
<evidence type="ECO:0000313" key="2">
    <source>
        <dbReference type="Proteomes" id="UP000008204"/>
    </source>
</evidence>